<gene>
    <name evidence="3" type="ORF">OA86_10775</name>
</gene>
<protein>
    <recommendedName>
        <fullName evidence="2">HTH araC/xylS-type domain-containing protein</fullName>
    </recommendedName>
</protein>
<name>A0A0C1CVY5_9FLAO</name>
<evidence type="ECO:0000313" key="3">
    <source>
        <dbReference type="EMBL" id="KIA88506.1"/>
    </source>
</evidence>
<dbReference type="GO" id="GO:0003700">
    <property type="term" value="F:DNA-binding transcription factor activity"/>
    <property type="evidence" value="ECO:0007669"/>
    <property type="project" value="InterPro"/>
</dbReference>
<evidence type="ECO:0000313" key="4">
    <source>
        <dbReference type="Proteomes" id="UP000031473"/>
    </source>
</evidence>
<dbReference type="Proteomes" id="UP000031473">
    <property type="component" value="Unassembled WGS sequence"/>
</dbReference>
<keyword evidence="1" id="KW-1133">Transmembrane helix</keyword>
<dbReference type="GO" id="GO:0043565">
    <property type="term" value="F:sequence-specific DNA binding"/>
    <property type="evidence" value="ECO:0007669"/>
    <property type="project" value="InterPro"/>
</dbReference>
<dbReference type="AlphaFoldDB" id="A0A0C1CVY5"/>
<keyword evidence="1" id="KW-0472">Membrane</keyword>
<dbReference type="InterPro" id="IPR011990">
    <property type="entry name" value="TPR-like_helical_dom_sf"/>
</dbReference>
<sequence length="553" mass="64859">MCSITGSAQKSSVGYDDLKKEYSNFPENDTRALQFITRSIASAKKSQDFVHLLHAYEDAAFSSPQRLEKLKYADSCILTAQKTKDPSLLSMAYLGKGIVYYFNFRKYDQALDLYLLAAKNAAQTDNDYLKFKIKYQIGVVKSYVGYYEDAMLCFTESLLFFETNLKKDLHPNLRYNNTRGYLNTLHQMSICQRNLQRYDQAQDLLLRMKPYMNEPNFTQEKGYNLKESGILDFQHGNFPQAIEQLLRAEKLLQFRKEEGHLSVTYYYLGNAYLNMNERDRAFIYLKKVDSLFTGNETVSPEVLKTYELLLKNRNFPSTSEDRNFYIDQLLKADHILQTEMPHLSSRIHLEYDVQDLRNEKEKLQKGNKKLNTIQTLLLGGGTAGLIFMFLLIMRHRKIAKNYRSLQKKLATGELTSLPSSQPHNQGRKMTYADEIVTELLEKLYQFEKTTLFTDPDLTLEKLAKLFETNKNHLSYVLNEHRKTNFHNYIASLRIHYITNLMNTDRQYLKYTTDILADSCGIKHRQHFSKLFYQYNKIRPSDFIEQKKRELNMP</sequence>
<evidence type="ECO:0000256" key="1">
    <source>
        <dbReference type="SAM" id="Phobius"/>
    </source>
</evidence>
<organism evidence="3 4">
    <name type="scientific">Kaistella jeonii</name>
    <dbReference type="NCBI Taxonomy" id="266749"/>
    <lineage>
        <taxon>Bacteria</taxon>
        <taxon>Pseudomonadati</taxon>
        <taxon>Bacteroidota</taxon>
        <taxon>Flavobacteriia</taxon>
        <taxon>Flavobacteriales</taxon>
        <taxon>Weeksellaceae</taxon>
        <taxon>Chryseobacterium group</taxon>
        <taxon>Kaistella</taxon>
    </lineage>
</organism>
<keyword evidence="4" id="KW-1185">Reference proteome</keyword>
<feature type="transmembrane region" description="Helical" evidence="1">
    <location>
        <begin position="373"/>
        <end position="393"/>
    </location>
</feature>
<accession>A0A0C1CVY5</accession>
<comment type="caution">
    <text evidence="3">The sequence shown here is derived from an EMBL/GenBank/DDBJ whole genome shotgun (WGS) entry which is preliminary data.</text>
</comment>
<dbReference type="STRING" id="266749.SAMN05421876_10910"/>
<proteinExistence type="predicted"/>
<feature type="domain" description="HTH araC/xylS-type" evidence="2">
    <location>
        <begin position="441"/>
        <end position="545"/>
    </location>
</feature>
<dbReference type="PROSITE" id="PS01124">
    <property type="entry name" value="HTH_ARAC_FAMILY_2"/>
    <property type="match status" value="1"/>
</dbReference>
<dbReference type="SMART" id="SM00342">
    <property type="entry name" value="HTH_ARAC"/>
    <property type="match status" value="1"/>
</dbReference>
<reference evidence="3 4" key="1">
    <citation type="submission" date="2014-10" db="EMBL/GenBank/DDBJ databases">
        <title>Kaistella jeonii genome.</title>
        <authorList>
            <person name="Clayton J.T."/>
            <person name="Newman J.D."/>
        </authorList>
    </citation>
    <scope>NUCLEOTIDE SEQUENCE [LARGE SCALE GENOMIC DNA]</scope>
    <source>
        <strain evidence="3 4">DSM 17048</strain>
    </source>
</reference>
<dbReference type="Gene3D" id="1.10.10.60">
    <property type="entry name" value="Homeodomain-like"/>
    <property type="match status" value="2"/>
</dbReference>
<keyword evidence="1" id="KW-0812">Transmembrane</keyword>
<dbReference type="Gene3D" id="1.25.40.10">
    <property type="entry name" value="Tetratricopeptide repeat domain"/>
    <property type="match status" value="2"/>
</dbReference>
<dbReference type="EMBL" id="JSYL01000007">
    <property type="protein sequence ID" value="KIA88506.1"/>
    <property type="molecule type" value="Genomic_DNA"/>
</dbReference>
<dbReference type="SUPFAM" id="SSF48452">
    <property type="entry name" value="TPR-like"/>
    <property type="match status" value="1"/>
</dbReference>
<dbReference type="InterPro" id="IPR018060">
    <property type="entry name" value="HTH_AraC"/>
</dbReference>
<evidence type="ECO:0000259" key="2">
    <source>
        <dbReference type="PROSITE" id="PS01124"/>
    </source>
</evidence>